<reference evidence="3 4" key="1">
    <citation type="submission" date="2020-03" db="EMBL/GenBank/DDBJ databases">
        <title>Soil Listeria distribution.</title>
        <authorList>
            <person name="Liao J."/>
            <person name="Wiedmann M."/>
        </authorList>
    </citation>
    <scope>NUCLEOTIDE SEQUENCE [LARGE SCALE GENOMIC DNA]</scope>
    <source>
        <strain evidence="3 4">FSL L7-0741</strain>
    </source>
</reference>
<dbReference type="InterPro" id="IPR046342">
    <property type="entry name" value="CBS_dom_sf"/>
</dbReference>
<dbReference type="Proteomes" id="UP000535908">
    <property type="component" value="Unassembled WGS sequence"/>
</dbReference>
<dbReference type="Gene3D" id="3.10.580.10">
    <property type="entry name" value="CBS-domain"/>
    <property type="match status" value="1"/>
</dbReference>
<accession>A0A7X1CP61</accession>
<dbReference type="NCBIfam" id="NF041630">
    <property type="entry name" value="CBS_CbpB"/>
    <property type="match status" value="1"/>
</dbReference>
<dbReference type="PANTHER" id="PTHR43080">
    <property type="entry name" value="CBS DOMAIN-CONTAINING PROTEIN CBSX3, MITOCHONDRIAL"/>
    <property type="match status" value="1"/>
</dbReference>
<gene>
    <name evidence="3" type="ORF">HCA69_04435</name>
</gene>
<dbReference type="AlphaFoldDB" id="A0A7X1CP61"/>
<keyword evidence="1" id="KW-0129">CBS domain</keyword>
<evidence type="ECO:0000313" key="4">
    <source>
        <dbReference type="Proteomes" id="UP000535908"/>
    </source>
</evidence>
<dbReference type="RefSeq" id="WP_036064099.1">
    <property type="nucleotide sequence ID" value="NZ_JAARRE010000018.1"/>
</dbReference>
<proteinExistence type="predicted"/>
<dbReference type="SUPFAM" id="SSF54631">
    <property type="entry name" value="CBS-domain pair"/>
    <property type="match status" value="1"/>
</dbReference>
<dbReference type="CDD" id="cd04643">
    <property type="entry name" value="CBS_pair_bac"/>
    <property type="match status" value="1"/>
</dbReference>
<evidence type="ECO:0000256" key="1">
    <source>
        <dbReference type="ARBA" id="ARBA00023122"/>
    </source>
</evidence>
<dbReference type="PANTHER" id="PTHR43080:SF30">
    <property type="entry name" value="CYCLIC DI-AMP RECEPTOR B"/>
    <property type="match status" value="1"/>
</dbReference>
<dbReference type="InterPro" id="IPR000644">
    <property type="entry name" value="CBS_dom"/>
</dbReference>
<sequence length="144" mass="16377">MISSKLGNFLNDKLENYIISAEKVAHVQMGNNLEHALLVLTKCGYSVIPVLDFEFKLHGLISSAMITDSILGMERIEYERLEQLKVEDVMQTKIPVLTNSHDIEKIVKLLVDNPFICIVDGEGVFEGIVTRHVILKQVQRYIHE</sequence>
<dbReference type="Pfam" id="PF00571">
    <property type="entry name" value="CBS"/>
    <property type="match status" value="1"/>
</dbReference>
<organism evidence="3 4">
    <name type="scientific">Listeria grandensis</name>
    <dbReference type="NCBI Taxonomy" id="1494963"/>
    <lineage>
        <taxon>Bacteria</taxon>
        <taxon>Bacillati</taxon>
        <taxon>Bacillota</taxon>
        <taxon>Bacilli</taxon>
        <taxon>Bacillales</taxon>
        <taxon>Listeriaceae</taxon>
        <taxon>Listeria</taxon>
    </lineage>
</organism>
<dbReference type="EMBL" id="JAARWN010000001">
    <property type="protein sequence ID" value="MBC1935602.1"/>
    <property type="molecule type" value="Genomic_DNA"/>
</dbReference>
<evidence type="ECO:0000313" key="3">
    <source>
        <dbReference type="EMBL" id="MBC1935602.1"/>
    </source>
</evidence>
<dbReference type="InterPro" id="IPR051257">
    <property type="entry name" value="Diverse_CBS-Domain"/>
</dbReference>
<protein>
    <submittedName>
        <fullName evidence="3">CBS domain-containing protein</fullName>
    </submittedName>
</protein>
<evidence type="ECO:0000259" key="2">
    <source>
        <dbReference type="Pfam" id="PF00571"/>
    </source>
</evidence>
<comment type="caution">
    <text evidence="3">The sequence shown here is derived from an EMBL/GenBank/DDBJ whole genome shotgun (WGS) entry which is preliminary data.</text>
</comment>
<name>A0A7X1CP61_9LIST</name>
<feature type="domain" description="CBS" evidence="2">
    <location>
        <begin position="86"/>
        <end position="138"/>
    </location>
</feature>
<dbReference type="InterPro" id="IPR048125">
    <property type="entry name" value="CBS_CbpB"/>
</dbReference>